<dbReference type="AlphaFoldDB" id="A0A1C5JAL6"/>
<dbReference type="InterPro" id="IPR051797">
    <property type="entry name" value="TrmB-like"/>
</dbReference>
<dbReference type="PANTHER" id="PTHR34293:SF1">
    <property type="entry name" value="HTH-TYPE TRANSCRIPTIONAL REGULATOR TRMBL2"/>
    <property type="match status" value="1"/>
</dbReference>
<reference evidence="2 3" key="1">
    <citation type="submission" date="2016-06" db="EMBL/GenBank/DDBJ databases">
        <authorList>
            <person name="Kjaerup R.B."/>
            <person name="Dalgaard T.S."/>
            <person name="Juul-Madsen H.R."/>
        </authorList>
    </citation>
    <scope>NUCLEOTIDE SEQUENCE [LARGE SCALE GENOMIC DNA]</scope>
    <source>
        <strain evidence="2 3">DSM 43904</strain>
    </source>
</reference>
<proteinExistence type="predicted"/>
<protein>
    <submittedName>
        <fullName evidence="2">Regulatory protein, luxR family</fullName>
    </submittedName>
</protein>
<keyword evidence="3" id="KW-1185">Reference proteome</keyword>
<dbReference type="Proteomes" id="UP000198217">
    <property type="component" value="Chromosome I"/>
</dbReference>
<dbReference type="InterPro" id="IPR036388">
    <property type="entry name" value="WH-like_DNA-bd_sf"/>
</dbReference>
<organism evidence="2 3">
    <name type="scientific">Micromonospora echinaurantiaca</name>
    <dbReference type="NCBI Taxonomy" id="47857"/>
    <lineage>
        <taxon>Bacteria</taxon>
        <taxon>Bacillati</taxon>
        <taxon>Actinomycetota</taxon>
        <taxon>Actinomycetes</taxon>
        <taxon>Micromonosporales</taxon>
        <taxon>Micromonosporaceae</taxon>
        <taxon>Micromonospora</taxon>
    </lineage>
</organism>
<feature type="domain" description="HTH luxR-type" evidence="1">
    <location>
        <begin position="253"/>
        <end position="318"/>
    </location>
</feature>
<dbReference type="InterPro" id="IPR000792">
    <property type="entry name" value="Tscrpt_reg_LuxR_C"/>
</dbReference>
<sequence>MLEALGLSTVNESVYRAMLTHPALDVAGLAAHLDLDPAQVHAALDVLADLALVRLDDTDGTARAVRPQTGLAALLAKVEADIAVRQQQIEAVRAAIADIAVTHEQHEVVLRLEGIDAVRDRLAELARTATTECLSFSPGGAQPADTLHAEAPLNAAALDRGVRIRNVYQDSFRNDPATLAHARRMATLGSESRTVPTLPMRLIIVDRSIALTPIDPREPRLGALELRSPGLVAGLLALFDQVWQQGSPFGEVPGARAGELTPQERALLQLFADGHTDESAARQLGISARSVQRLMNALTERLQASSRFQAGVEASRRGWI</sequence>
<dbReference type="InterPro" id="IPR016032">
    <property type="entry name" value="Sig_transdc_resp-reg_C-effctor"/>
</dbReference>
<dbReference type="PANTHER" id="PTHR34293">
    <property type="entry name" value="HTH-TYPE TRANSCRIPTIONAL REGULATOR TRMBL2"/>
    <property type="match status" value="1"/>
</dbReference>
<dbReference type="RefSeq" id="WP_088995355.1">
    <property type="nucleotide sequence ID" value="NZ_LT607750.1"/>
</dbReference>
<name>A0A1C5JAL6_9ACTN</name>
<gene>
    <name evidence="2" type="ORF">GA0070609_4264</name>
</gene>
<dbReference type="GO" id="GO:0006355">
    <property type="term" value="P:regulation of DNA-templated transcription"/>
    <property type="evidence" value="ECO:0007669"/>
    <property type="project" value="InterPro"/>
</dbReference>
<dbReference type="SMART" id="SM00421">
    <property type="entry name" value="HTH_LUXR"/>
    <property type="match status" value="1"/>
</dbReference>
<accession>A0A1C5JAL6</accession>
<dbReference type="SUPFAM" id="SSF46894">
    <property type="entry name" value="C-terminal effector domain of the bipartite response regulators"/>
    <property type="match status" value="1"/>
</dbReference>
<dbReference type="PROSITE" id="PS50043">
    <property type="entry name" value="HTH_LUXR_2"/>
    <property type="match status" value="1"/>
</dbReference>
<evidence type="ECO:0000313" key="3">
    <source>
        <dbReference type="Proteomes" id="UP000198217"/>
    </source>
</evidence>
<dbReference type="Pfam" id="PF00196">
    <property type="entry name" value="GerE"/>
    <property type="match status" value="1"/>
</dbReference>
<dbReference type="GO" id="GO:0003677">
    <property type="term" value="F:DNA binding"/>
    <property type="evidence" value="ECO:0007669"/>
    <property type="project" value="InterPro"/>
</dbReference>
<evidence type="ECO:0000313" key="2">
    <source>
        <dbReference type="EMBL" id="SCG67644.1"/>
    </source>
</evidence>
<dbReference type="CDD" id="cd06170">
    <property type="entry name" value="LuxR_C_like"/>
    <property type="match status" value="1"/>
</dbReference>
<evidence type="ECO:0000259" key="1">
    <source>
        <dbReference type="PROSITE" id="PS50043"/>
    </source>
</evidence>
<dbReference type="EMBL" id="LT607750">
    <property type="protein sequence ID" value="SCG67644.1"/>
    <property type="molecule type" value="Genomic_DNA"/>
</dbReference>
<dbReference type="Gene3D" id="1.10.10.10">
    <property type="entry name" value="Winged helix-like DNA-binding domain superfamily/Winged helix DNA-binding domain"/>
    <property type="match status" value="2"/>
</dbReference>